<evidence type="ECO:0000313" key="2">
    <source>
        <dbReference type="EMBL" id="RWX33905.1"/>
    </source>
</evidence>
<dbReference type="AlphaFoldDB" id="A0A444I6G8"/>
<dbReference type="InterPro" id="IPR009337">
    <property type="entry name" value="DUF995"/>
</dbReference>
<feature type="signal peptide" evidence="1">
    <location>
        <begin position="1"/>
        <end position="22"/>
    </location>
</feature>
<evidence type="ECO:0000313" key="3">
    <source>
        <dbReference type="Proteomes" id="UP000283817"/>
    </source>
</evidence>
<protein>
    <submittedName>
        <fullName evidence="2">DUF995 domain-containing protein</fullName>
    </submittedName>
</protein>
<organism evidence="2 3">
    <name type="scientific">Rhizobium leguminosarum</name>
    <dbReference type="NCBI Taxonomy" id="384"/>
    <lineage>
        <taxon>Bacteria</taxon>
        <taxon>Pseudomonadati</taxon>
        <taxon>Pseudomonadota</taxon>
        <taxon>Alphaproteobacteria</taxon>
        <taxon>Hyphomicrobiales</taxon>
        <taxon>Rhizobiaceae</taxon>
        <taxon>Rhizobium/Agrobacterium group</taxon>
        <taxon>Rhizobium</taxon>
    </lineage>
</organism>
<dbReference type="RefSeq" id="WP_128404017.1">
    <property type="nucleotide sequence ID" value="NZ_CP090093.1"/>
</dbReference>
<dbReference type="Pfam" id="PF06191">
    <property type="entry name" value="DUF995"/>
    <property type="match status" value="1"/>
</dbReference>
<proteinExistence type="predicted"/>
<accession>A0A444I6G8</accession>
<comment type="caution">
    <text evidence="2">The sequence shown here is derived from an EMBL/GenBank/DDBJ whole genome shotgun (WGS) entry which is preliminary data.</text>
</comment>
<dbReference type="Proteomes" id="UP000283817">
    <property type="component" value="Unassembled WGS sequence"/>
</dbReference>
<keyword evidence="1" id="KW-0732">Signal</keyword>
<evidence type="ECO:0000256" key="1">
    <source>
        <dbReference type="SAM" id="SignalP"/>
    </source>
</evidence>
<reference evidence="2 3" key="1">
    <citation type="submission" date="2019-01" db="EMBL/GenBank/DDBJ databases">
        <title>RHIZO-ID as a novel technology for direct rhizobia identification.</title>
        <authorList>
            <person name="De Meyer S.E."/>
        </authorList>
    </citation>
    <scope>NUCLEOTIDE SEQUENCE [LARGE SCALE GENOMIC DNA]</scope>
    <source>
        <strain evidence="2 3">WSM448</strain>
    </source>
</reference>
<dbReference type="EMBL" id="SBHX01000018">
    <property type="protein sequence ID" value="RWX33905.1"/>
    <property type="molecule type" value="Genomic_DNA"/>
</dbReference>
<name>A0A444I6G8_RHILE</name>
<sequence>MMKFAIGVVISMAFVFSAPVFAKNEGKLPKGAVELSEQEVKDLYVGNTVKYDVGDGLVYYTWFADGTLKGVKVGKKKGEYGYADGTWTGTGNTFCFTSNWKDKSGETKFVYKPCKSWWRVGKQIWTKNISGDDQYDGDIYNNEVKKMSKGDKVTPMFDKAKAAAK</sequence>
<feature type="chain" id="PRO_5030093966" evidence="1">
    <location>
        <begin position="23"/>
        <end position="165"/>
    </location>
</feature>
<gene>
    <name evidence="2" type="ORF">EHI47_07800</name>
</gene>